<dbReference type="PROSITE" id="PS50053">
    <property type="entry name" value="UBIQUITIN_2"/>
    <property type="match status" value="1"/>
</dbReference>
<evidence type="ECO:0000313" key="3">
    <source>
        <dbReference type="Proteomes" id="UP001140562"/>
    </source>
</evidence>
<reference evidence="2" key="1">
    <citation type="submission" date="2022-10" db="EMBL/GenBank/DDBJ databases">
        <title>Tapping the CABI collections for fungal endophytes: first genome assemblies for Collariella, Neodidymelliopsis, Ascochyta clinopodiicola, Didymella pomorum, Didymosphaeria variabile, Neocosmospora piperis and Neocucurbitaria cava.</title>
        <authorList>
            <person name="Hill R."/>
        </authorList>
    </citation>
    <scope>NUCLEOTIDE SEQUENCE</scope>
    <source>
        <strain evidence="2">IMI 360193</strain>
    </source>
</reference>
<dbReference type="Proteomes" id="UP001140562">
    <property type="component" value="Unassembled WGS sequence"/>
</dbReference>
<proteinExistence type="predicted"/>
<name>A0A9W8X3T8_9PLEO</name>
<dbReference type="Gene3D" id="3.10.20.90">
    <property type="entry name" value="Phosphatidylinositol 3-kinase Catalytic Subunit, Chain A, domain 1"/>
    <property type="match status" value="1"/>
</dbReference>
<dbReference type="Pfam" id="PF11976">
    <property type="entry name" value="Rad60-SLD"/>
    <property type="match status" value="1"/>
</dbReference>
<keyword evidence="3" id="KW-1185">Reference proteome</keyword>
<evidence type="ECO:0000259" key="1">
    <source>
        <dbReference type="PROSITE" id="PS50053"/>
    </source>
</evidence>
<dbReference type="InterPro" id="IPR022617">
    <property type="entry name" value="Rad60/SUMO-like_dom"/>
</dbReference>
<sequence length="274" mass="30102">MATPLSTELVDDCVVVNSDLEISFHRTVRVPDNHQISHLPPYLGTFPLKPVSDHFETLPIEMVTKGGLFFPMYQSEAMWINFSCNGRQSYMIKIYVGGINIVSGEPAVEDGSTRLRRQALLANSGATMLTGKDSMGGIQIEVTPSPPRSLPDTVPSSGSNYPDGTIQILIKDLSADYIYFKIKKTTQIGRLMNAACVRQGYNISSVRFLYQATLIGPTDTPETLGMKHGDIIEIQRKLIVGGLDPLWQMAMAAGGRIRRHIAKDEHTGCSDVCV</sequence>
<dbReference type="OrthoDB" id="428577at2759"/>
<accession>A0A9W8X3T8</accession>
<protein>
    <recommendedName>
        <fullName evidence="1">Ubiquitin-like domain-containing protein</fullName>
    </recommendedName>
</protein>
<dbReference type="AlphaFoldDB" id="A0A9W8X3T8"/>
<gene>
    <name evidence="2" type="ORF">N0V87_002620</name>
</gene>
<organism evidence="2 3">
    <name type="scientific">Didymella glomerata</name>
    <dbReference type="NCBI Taxonomy" id="749621"/>
    <lineage>
        <taxon>Eukaryota</taxon>
        <taxon>Fungi</taxon>
        <taxon>Dikarya</taxon>
        <taxon>Ascomycota</taxon>
        <taxon>Pezizomycotina</taxon>
        <taxon>Dothideomycetes</taxon>
        <taxon>Pleosporomycetidae</taxon>
        <taxon>Pleosporales</taxon>
        <taxon>Pleosporineae</taxon>
        <taxon>Didymellaceae</taxon>
        <taxon>Didymella</taxon>
    </lineage>
</organism>
<feature type="domain" description="Ubiquitin-like" evidence="1">
    <location>
        <begin position="166"/>
        <end position="241"/>
    </location>
</feature>
<dbReference type="InterPro" id="IPR029071">
    <property type="entry name" value="Ubiquitin-like_domsf"/>
</dbReference>
<comment type="caution">
    <text evidence="2">The sequence shown here is derived from an EMBL/GenBank/DDBJ whole genome shotgun (WGS) entry which is preliminary data.</text>
</comment>
<dbReference type="PANTHER" id="PTHR10562">
    <property type="entry name" value="SMALL UBIQUITIN-RELATED MODIFIER"/>
    <property type="match status" value="1"/>
</dbReference>
<dbReference type="InterPro" id="IPR000626">
    <property type="entry name" value="Ubiquitin-like_dom"/>
</dbReference>
<evidence type="ECO:0000313" key="2">
    <source>
        <dbReference type="EMBL" id="KAJ4340328.1"/>
    </source>
</evidence>
<dbReference type="EMBL" id="JAPEUV010000017">
    <property type="protein sequence ID" value="KAJ4340328.1"/>
    <property type="molecule type" value="Genomic_DNA"/>
</dbReference>
<dbReference type="SUPFAM" id="SSF54236">
    <property type="entry name" value="Ubiquitin-like"/>
    <property type="match status" value="1"/>
</dbReference>